<dbReference type="Proteomes" id="UP000009005">
    <property type="component" value="Chromosome"/>
</dbReference>
<dbReference type="PATRIC" id="fig|1197325.3.peg.64"/>
<evidence type="ECO:0000313" key="1">
    <source>
        <dbReference type="EMBL" id="AFN64864.1"/>
    </source>
</evidence>
<proteinExistence type="predicted"/>
<dbReference type="EMBL" id="CP003703">
    <property type="protein sequence ID" value="AFN64864.1"/>
    <property type="molecule type" value="Genomic_DNA"/>
</dbReference>
<name>I6YKW7_MYCWM</name>
<accession>I6YKW7</accession>
<evidence type="ECO:0000313" key="2">
    <source>
        <dbReference type="Proteomes" id="UP000009005"/>
    </source>
</evidence>
<dbReference type="RefSeq" id="WP_014849574.1">
    <property type="nucleotide sequence ID" value="NC_018149.1"/>
</dbReference>
<keyword evidence="2" id="KW-1185">Reference proteome</keyword>
<dbReference type="AlphaFoldDB" id="I6YKW7"/>
<dbReference type="HOGENOM" id="CLU_862837_0_0_14"/>
<organism evidence="1 2">
    <name type="scientific">Mycoplasma wenyonii (strain Massachusetts)</name>
    <name type="common">Eperythrozoon wenyonii</name>
    <dbReference type="NCBI Taxonomy" id="1197325"/>
    <lineage>
        <taxon>Bacteria</taxon>
        <taxon>Bacillati</taxon>
        <taxon>Mycoplasmatota</taxon>
        <taxon>Mollicutes</taxon>
        <taxon>Mycoplasmataceae</taxon>
        <taxon>Mycoplasma</taxon>
    </lineage>
</organism>
<gene>
    <name evidence="1" type="ordered locus">WEN_00285</name>
</gene>
<reference evidence="1 2" key="1">
    <citation type="journal article" date="2012" name="J. Bacteriol.">
        <title>Complete genome sequence of Mycoplasma wenyonii strain Massachusetts.</title>
        <authorList>
            <person name="Dos Santos A.P."/>
            <person name="Guimaraes A.M."/>
            <person name="do Nascimento N.C."/>
            <person name="Sanmiguel P.J."/>
            <person name="Messick J.B."/>
        </authorList>
    </citation>
    <scope>NUCLEOTIDE SEQUENCE [LARGE SCALE GENOMIC DNA]</scope>
    <source>
        <strain evidence="1 2">Massachusetts</strain>
    </source>
</reference>
<dbReference type="KEGG" id="mwe:WEN_00285"/>
<sequence length="322" mass="35522">MAGGALLKLFQFMPGCASIACPFVFFGKAFEGGGKWYVPDSEKITVFRSDSGGSSKFYTNNHVKAVLGLVGKKKHKNNGLERVVVVDFKNINADKNWGSNSLKGAVKIAQKINADSRKDEFQDVNDGISWKFLGVEGEKVVGYMIVARLNEEGGKLLPQLKADSSSGGSALELKHVTQRKDDKPVCSNRGYNLMLALQQDFTVEWRGQNTKLGVIAPKIVGNPRHKVISKMKQGCEDRGYFVTSNVYFWIKNGKEENATSLFSEESSATQGKALHVKDTIKNVIYDNIENIELTLNGLKDSFGNTMSWGEGSKPIVNLQIKR</sequence>
<protein>
    <submittedName>
        <fullName evidence="1">Uncharacterized protein</fullName>
    </submittedName>
</protein>